<keyword evidence="1" id="KW-0472">Membrane</keyword>
<feature type="transmembrane region" description="Helical" evidence="1">
    <location>
        <begin position="92"/>
        <end position="114"/>
    </location>
</feature>
<accession>A0A7C9AF96</accession>
<name>A0A7C9AF96_OPUST</name>
<dbReference type="EMBL" id="GISG01226601">
    <property type="protein sequence ID" value="MBA4665211.1"/>
    <property type="molecule type" value="Transcribed_RNA"/>
</dbReference>
<reference evidence="2" key="1">
    <citation type="journal article" date="2013" name="J. Plant Res.">
        <title>Effect of fungi and light on seed germination of three Opuntia species from semiarid lands of central Mexico.</title>
        <authorList>
            <person name="Delgado-Sanchez P."/>
            <person name="Jimenez-Bremont J.F."/>
            <person name="Guerrero-Gonzalez Mde L."/>
            <person name="Flores J."/>
        </authorList>
    </citation>
    <scope>NUCLEOTIDE SEQUENCE</scope>
    <source>
        <tissue evidence="2">Cladode</tissue>
    </source>
</reference>
<proteinExistence type="predicted"/>
<evidence type="ECO:0000256" key="1">
    <source>
        <dbReference type="SAM" id="Phobius"/>
    </source>
</evidence>
<organism evidence="2">
    <name type="scientific">Opuntia streptacantha</name>
    <name type="common">Prickly pear cactus</name>
    <name type="synonym">Opuntia cardona</name>
    <dbReference type="NCBI Taxonomy" id="393608"/>
    <lineage>
        <taxon>Eukaryota</taxon>
        <taxon>Viridiplantae</taxon>
        <taxon>Streptophyta</taxon>
        <taxon>Embryophyta</taxon>
        <taxon>Tracheophyta</taxon>
        <taxon>Spermatophyta</taxon>
        <taxon>Magnoliopsida</taxon>
        <taxon>eudicotyledons</taxon>
        <taxon>Gunneridae</taxon>
        <taxon>Pentapetalae</taxon>
        <taxon>Caryophyllales</taxon>
        <taxon>Cactineae</taxon>
        <taxon>Cactaceae</taxon>
        <taxon>Opuntioideae</taxon>
        <taxon>Opuntia</taxon>
    </lineage>
</organism>
<evidence type="ECO:0000313" key="2">
    <source>
        <dbReference type="EMBL" id="MBA4665211.1"/>
    </source>
</evidence>
<feature type="transmembrane region" description="Helical" evidence="1">
    <location>
        <begin position="38"/>
        <end position="59"/>
    </location>
</feature>
<keyword evidence="1" id="KW-1133">Transmembrane helix</keyword>
<keyword evidence="1" id="KW-0812">Transmembrane</keyword>
<dbReference type="AlphaFoldDB" id="A0A7C9AF96"/>
<sequence>MSLCFANSHCYVSVDCQIQLYMLLCSGLKFVMDVPCEVLPLTLELMVFNYGYVAAFLLAPDRVSLLRFFDFLMILVSISPLLGMLSFRGQSLACYIIIALFSQVQIIFLVGPAYNSQSCVVFSLVLFDPP</sequence>
<reference evidence="2" key="2">
    <citation type="submission" date="2020-07" db="EMBL/GenBank/DDBJ databases">
        <authorList>
            <person name="Vera ALvarez R."/>
            <person name="Arias-Moreno D.M."/>
            <person name="Jimenez-Jacinto V."/>
            <person name="Jimenez-Bremont J.F."/>
            <person name="Swaminathan K."/>
            <person name="Moose S.P."/>
            <person name="Guerrero-Gonzalez M.L."/>
            <person name="Marino-Ramirez L."/>
            <person name="Landsman D."/>
            <person name="Rodriguez-Kessler M."/>
            <person name="Delgado-Sanchez P."/>
        </authorList>
    </citation>
    <scope>NUCLEOTIDE SEQUENCE</scope>
    <source>
        <tissue evidence="2">Cladode</tissue>
    </source>
</reference>
<feature type="transmembrane region" description="Helical" evidence="1">
    <location>
        <begin position="65"/>
        <end position="85"/>
    </location>
</feature>
<protein>
    <submittedName>
        <fullName evidence="2">Uncharacterized protein</fullName>
    </submittedName>
</protein>